<evidence type="ECO:0000313" key="5">
    <source>
        <dbReference type="Proteomes" id="UP001259832"/>
    </source>
</evidence>
<name>A0AAD9GG12_9STRA</name>
<dbReference type="PROSITE" id="PS50158">
    <property type="entry name" value="ZF_CCHC"/>
    <property type="match status" value="2"/>
</dbReference>
<feature type="compositionally biased region" description="Basic residues" evidence="2">
    <location>
        <begin position="9"/>
        <end position="21"/>
    </location>
</feature>
<keyword evidence="1" id="KW-0479">Metal-binding</keyword>
<organism evidence="4 5">
    <name type="scientific">Phytophthora citrophthora</name>
    <dbReference type="NCBI Taxonomy" id="4793"/>
    <lineage>
        <taxon>Eukaryota</taxon>
        <taxon>Sar</taxon>
        <taxon>Stramenopiles</taxon>
        <taxon>Oomycota</taxon>
        <taxon>Peronosporomycetes</taxon>
        <taxon>Peronosporales</taxon>
        <taxon>Peronosporaceae</taxon>
        <taxon>Phytophthora</taxon>
    </lineage>
</organism>
<sequence length="774" mass="87512">MTMTTATTKAKRATKTKRPKAKPSDARERKNEDNETSDETYESEMERSTPEASHMVLRSQATGPITKPRRDAADEGYKALNETLALVGRTIAHIQVREAERQAPRDEDEASSVRELGDGRDDQPDQQARIDSEGPSLEAVAALLRGLETHVAELKAGRANPPQRERDERESVLQPRRDGEDTGPVDVVLGRRAESEEVPRRVVINDEDRRAGQKRQDGDDRRRHRPRHRDGRRSAGRERRRRNEDAQHERRLSRERHERRGERRQIRAGGDPPDDDGSSGGSDDDGRQRGPARRDDGDEDNSGSDGSSSDSSSEDSDSDASREARRRRDHRRREPRRDRHERRERRDRRGQRERDERDERRRRTGRRNIRDLELPTFTPSARVSVTTWIDRVDLALQGARESGRGEWSDRALYFILGNKLLENAARWWVNADRRLTREQRTWTNLKRSLLRRYAPPQDLAEAEWRVNSRAMMAGETYADFAAGLRDAADRNAVEERVFLAQFYRNLDRTTRQLVKQPPAPQTLEEAVDKATELSDPMDNVARGMRAIGQPFPPAPGAQLMQVNGPNGATVLIPGVGGIAIPEGAAVGTTEDAHEGQRLQTEEEQLALFTNPQGVYNRLTGVNQPIPGREWTGRQWEPKTTSKRRARNLPPKEQKRPPKRQKVNKLETTNTATATRSSATTPTAQILQAAAGERRVEVQTAAKTQATADSALNTGCRRCGKQGHWAMQCPDTLRCYACNNSGHFARDCPDKDAKARNDKYMKKRSQAQGATPGNE</sequence>
<dbReference type="Proteomes" id="UP001259832">
    <property type="component" value="Unassembled WGS sequence"/>
</dbReference>
<protein>
    <submittedName>
        <fullName evidence="4">Branchpoint-bridging protein</fullName>
    </submittedName>
</protein>
<feature type="region of interest" description="Disordered" evidence="2">
    <location>
        <begin position="153"/>
        <end position="363"/>
    </location>
</feature>
<comment type="caution">
    <text evidence="4">The sequence shown here is derived from an EMBL/GenBank/DDBJ whole genome shotgun (WGS) entry which is preliminary data.</text>
</comment>
<dbReference type="InterPro" id="IPR001878">
    <property type="entry name" value="Znf_CCHC"/>
</dbReference>
<feature type="region of interest" description="Disordered" evidence="2">
    <location>
        <begin position="619"/>
        <end position="680"/>
    </location>
</feature>
<keyword evidence="5" id="KW-1185">Reference proteome</keyword>
<keyword evidence="1" id="KW-0863">Zinc-finger</keyword>
<feature type="domain" description="CCHC-type" evidence="3">
    <location>
        <begin position="715"/>
        <end position="730"/>
    </location>
</feature>
<feature type="compositionally biased region" description="Low complexity" evidence="2">
    <location>
        <begin position="667"/>
        <end position="680"/>
    </location>
</feature>
<dbReference type="Gene3D" id="4.10.60.10">
    <property type="entry name" value="Zinc finger, CCHC-type"/>
    <property type="match status" value="1"/>
</dbReference>
<feature type="region of interest" description="Disordered" evidence="2">
    <location>
        <begin position="746"/>
        <end position="774"/>
    </location>
</feature>
<feature type="compositionally biased region" description="Basic residues" evidence="2">
    <location>
        <begin position="324"/>
        <end position="349"/>
    </location>
</feature>
<reference evidence="4" key="1">
    <citation type="submission" date="2023-08" db="EMBL/GenBank/DDBJ databases">
        <title>Reference Genome Resource for the Citrus Pathogen Phytophthora citrophthora.</title>
        <authorList>
            <person name="Moller H."/>
            <person name="Coetzee B."/>
            <person name="Rose L.J."/>
            <person name="Van Niekerk J.M."/>
        </authorList>
    </citation>
    <scope>NUCLEOTIDE SEQUENCE</scope>
    <source>
        <strain evidence="4">STE-U-9442</strain>
    </source>
</reference>
<dbReference type="SUPFAM" id="SSF57756">
    <property type="entry name" value="Retrovirus zinc finger-like domains"/>
    <property type="match status" value="1"/>
</dbReference>
<keyword evidence="1" id="KW-0862">Zinc</keyword>
<feature type="compositionally biased region" description="Basic and acidic residues" evidence="2">
    <location>
        <begin position="97"/>
        <end position="132"/>
    </location>
</feature>
<feature type="compositionally biased region" description="Basic and acidic residues" evidence="2">
    <location>
        <begin position="350"/>
        <end position="361"/>
    </location>
</feature>
<accession>A0AAD9GG12</accession>
<proteinExistence type="predicted"/>
<dbReference type="GO" id="GO:0003676">
    <property type="term" value="F:nucleic acid binding"/>
    <property type="evidence" value="ECO:0007669"/>
    <property type="project" value="InterPro"/>
</dbReference>
<feature type="domain" description="CCHC-type" evidence="3">
    <location>
        <begin position="733"/>
        <end position="749"/>
    </location>
</feature>
<feature type="compositionally biased region" description="Basic residues" evidence="2">
    <location>
        <begin position="222"/>
        <end position="231"/>
    </location>
</feature>
<feature type="region of interest" description="Disordered" evidence="2">
    <location>
        <begin position="1"/>
        <end position="76"/>
    </location>
</feature>
<evidence type="ECO:0000259" key="3">
    <source>
        <dbReference type="PROSITE" id="PS50158"/>
    </source>
</evidence>
<feature type="compositionally biased region" description="Polar residues" evidence="2">
    <location>
        <begin position="765"/>
        <end position="774"/>
    </location>
</feature>
<dbReference type="AlphaFoldDB" id="A0AAD9GG12"/>
<evidence type="ECO:0000256" key="1">
    <source>
        <dbReference type="PROSITE-ProRule" id="PRU00047"/>
    </source>
</evidence>
<feature type="compositionally biased region" description="Acidic residues" evidence="2">
    <location>
        <begin position="34"/>
        <end position="43"/>
    </location>
</feature>
<feature type="compositionally biased region" description="Basic and acidic residues" evidence="2">
    <location>
        <begin position="284"/>
        <end position="296"/>
    </location>
</feature>
<feature type="compositionally biased region" description="Basic and acidic residues" evidence="2">
    <location>
        <begin position="232"/>
        <end position="265"/>
    </location>
</feature>
<feature type="region of interest" description="Disordered" evidence="2">
    <location>
        <begin position="97"/>
        <end position="137"/>
    </location>
</feature>
<dbReference type="EMBL" id="JASMQC010000019">
    <property type="protein sequence ID" value="KAK1937797.1"/>
    <property type="molecule type" value="Genomic_DNA"/>
</dbReference>
<evidence type="ECO:0000256" key="2">
    <source>
        <dbReference type="SAM" id="MobiDB-lite"/>
    </source>
</evidence>
<dbReference type="Pfam" id="PF00098">
    <property type="entry name" value="zf-CCHC"/>
    <property type="match status" value="1"/>
</dbReference>
<feature type="compositionally biased region" description="Basic and acidic residues" evidence="2">
    <location>
        <begin position="163"/>
        <end position="180"/>
    </location>
</feature>
<gene>
    <name evidence="4" type="ORF">P3T76_009534</name>
</gene>
<feature type="compositionally biased region" description="Basic and acidic residues" evidence="2">
    <location>
        <begin position="189"/>
        <end position="221"/>
    </location>
</feature>
<dbReference type="SMART" id="SM00343">
    <property type="entry name" value="ZnF_C2HC"/>
    <property type="match status" value="2"/>
</dbReference>
<feature type="compositionally biased region" description="Basic and acidic residues" evidence="2">
    <location>
        <begin position="746"/>
        <end position="759"/>
    </location>
</feature>
<dbReference type="InterPro" id="IPR036875">
    <property type="entry name" value="Znf_CCHC_sf"/>
</dbReference>
<evidence type="ECO:0000313" key="4">
    <source>
        <dbReference type="EMBL" id="KAK1937797.1"/>
    </source>
</evidence>
<dbReference type="GO" id="GO:0008270">
    <property type="term" value="F:zinc ion binding"/>
    <property type="evidence" value="ECO:0007669"/>
    <property type="project" value="UniProtKB-KW"/>
</dbReference>
<feature type="compositionally biased region" description="Basic and acidic residues" evidence="2">
    <location>
        <begin position="22"/>
        <end position="33"/>
    </location>
</feature>